<gene>
    <name evidence="2" type="ORF">HINF_LOCUS65979</name>
</gene>
<organism evidence="2 3">
    <name type="scientific">Hexamita inflata</name>
    <dbReference type="NCBI Taxonomy" id="28002"/>
    <lineage>
        <taxon>Eukaryota</taxon>
        <taxon>Metamonada</taxon>
        <taxon>Diplomonadida</taxon>
        <taxon>Hexamitidae</taxon>
        <taxon>Hexamitinae</taxon>
        <taxon>Hexamita</taxon>
    </lineage>
</organism>
<evidence type="ECO:0000313" key="2">
    <source>
        <dbReference type="EMBL" id="CAL6091841.1"/>
    </source>
</evidence>
<protein>
    <submittedName>
        <fullName evidence="2">Uncharacterized protein</fullName>
    </submittedName>
</protein>
<name>A0ABP1LSJ2_9EUKA</name>
<accession>A0ABP1LSJ2</accession>
<sequence length="131" mass="15300">MKKQQNEKKSQDPRPLGFNEKTLEVLDTKIVVQKTLTNPFYSKTVKEMFETQLVNQLVEDESFGDLPVQVQPTKPTKNVLVDNIKNFNQKLKHMLKQFDKLESRFETLLDNIQILSANQQLQHSELQTVDQ</sequence>
<reference evidence="2 3" key="1">
    <citation type="submission" date="2024-07" db="EMBL/GenBank/DDBJ databases">
        <authorList>
            <person name="Akdeniz Z."/>
        </authorList>
    </citation>
    <scope>NUCLEOTIDE SEQUENCE [LARGE SCALE GENOMIC DNA]</scope>
</reference>
<keyword evidence="3" id="KW-1185">Reference proteome</keyword>
<evidence type="ECO:0000313" key="3">
    <source>
        <dbReference type="Proteomes" id="UP001642409"/>
    </source>
</evidence>
<dbReference type="Proteomes" id="UP001642409">
    <property type="component" value="Unassembled WGS sequence"/>
</dbReference>
<feature type="coiled-coil region" evidence="1">
    <location>
        <begin position="84"/>
        <end position="118"/>
    </location>
</feature>
<proteinExistence type="predicted"/>
<dbReference type="EMBL" id="CAXDID020000439">
    <property type="protein sequence ID" value="CAL6091841.1"/>
    <property type="molecule type" value="Genomic_DNA"/>
</dbReference>
<evidence type="ECO:0000256" key="1">
    <source>
        <dbReference type="SAM" id="Coils"/>
    </source>
</evidence>
<keyword evidence="1" id="KW-0175">Coiled coil</keyword>
<comment type="caution">
    <text evidence="2">The sequence shown here is derived from an EMBL/GenBank/DDBJ whole genome shotgun (WGS) entry which is preliminary data.</text>
</comment>